<name>A0A914RKU5_PAREQ</name>
<evidence type="ECO:0000313" key="3">
    <source>
        <dbReference type="WBParaSite" id="PEQ_0000247201-mRNA-1"/>
    </source>
</evidence>
<proteinExistence type="predicted"/>
<dbReference type="WBParaSite" id="PEQ_0000247201-mRNA-1">
    <property type="protein sequence ID" value="PEQ_0000247201-mRNA-1"/>
    <property type="gene ID" value="PEQ_0000247201"/>
</dbReference>
<sequence>MCSPSVSSHFAFSNKGGKEGEPTKFSLKEGDTRLRRVIN</sequence>
<dbReference type="Proteomes" id="UP000887564">
    <property type="component" value="Unplaced"/>
</dbReference>
<feature type="compositionally biased region" description="Basic and acidic residues" evidence="1">
    <location>
        <begin position="16"/>
        <end position="39"/>
    </location>
</feature>
<feature type="compositionally biased region" description="Polar residues" evidence="1">
    <location>
        <begin position="1"/>
        <end position="11"/>
    </location>
</feature>
<accession>A0A914RKU5</accession>
<organism evidence="2 3">
    <name type="scientific">Parascaris equorum</name>
    <name type="common">Equine roundworm</name>
    <dbReference type="NCBI Taxonomy" id="6256"/>
    <lineage>
        <taxon>Eukaryota</taxon>
        <taxon>Metazoa</taxon>
        <taxon>Ecdysozoa</taxon>
        <taxon>Nematoda</taxon>
        <taxon>Chromadorea</taxon>
        <taxon>Rhabditida</taxon>
        <taxon>Spirurina</taxon>
        <taxon>Ascaridomorpha</taxon>
        <taxon>Ascaridoidea</taxon>
        <taxon>Ascarididae</taxon>
        <taxon>Parascaris</taxon>
    </lineage>
</organism>
<feature type="region of interest" description="Disordered" evidence="1">
    <location>
        <begin position="1"/>
        <end position="39"/>
    </location>
</feature>
<evidence type="ECO:0000313" key="2">
    <source>
        <dbReference type="Proteomes" id="UP000887564"/>
    </source>
</evidence>
<protein>
    <submittedName>
        <fullName evidence="3">Uncharacterized protein</fullName>
    </submittedName>
</protein>
<reference evidence="3" key="1">
    <citation type="submission" date="2022-11" db="UniProtKB">
        <authorList>
            <consortium name="WormBaseParasite"/>
        </authorList>
    </citation>
    <scope>IDENTIFICATION</scope>
</reference>
<keyword evidence="2" id="KW-1185">Reference proteome</keyword>
<evidence type="ECO:0000256" key="1">
    <source>
        <dbReference type="SAM" id="MobiDB-lite"/>
    </source>
</evidence>
<dbReference type="AlphaFoldDB" id="A0A914RKU5"/>